<dbReference type="GO" id="GO:1990170">
    <property type="term" value="P:stress response to cadmium ion"/>
    <property type="evidence" value="ECO:0007669"/>
    <property type="project" value="TreeGrafter"/>
</dbReference>
<dbReference type="STRING" id="985665.HPL003_04060"/>
<dbReference type="AlphaFoldDB" id="G7VUH8"/>
<dbReference type="GO" id="GO:1990169">
    <property type="term" value="P:stress response to copper ion"/>
    <property type="evidence" value="ECO:0007669"/>
    <property type="project" value="TreeGrafter"/>
</dbReference>
<reference key="2">
    <citation type="submission" date="2011-11" db="EMBL/GenBank/DDBJ databases">
        <authorList>
            <person name="Shin S.H."/>
            <person name="Kim S."/>
            <person name="Kim J.Y."/>
        </authorList>
    </citation>
    <scope>NUCLEOTIDE SEQUENCE</scope>
    <source>
        <strain>HPL-003</strain>
    </source>
</reference>
<dbReference type="EMBL" id="CP003107">
    <property type="protein sequence ID" value="AET57585.1"/>
    <property type="molecule type" value="Genomic_DNA"/>
</dbReference>
<dbReference type="Proteomes" id="UP000005876">
    <property type="component" value="Chromosome"/>
</dbReference>
<evidence type="ECO:0000313" key="3">
    <source>
        <dbReference type="EMBL" id="AET57585.1"/>
    </source>
</evidence>
<dbReference type="GO" id="GO:0050897">
    <property type="term" value="F:cobalt ion binding"/>
    <property type="evidence" value="ECO:0007669"/>
    <property type="project" value="TreeGrafter"/>
</dbReference>
<dbReference type="Pfam" id="PF02151">
    <property type="entry name" value="UVR"/>
    <property type="match status" value="1"/>
</dbReference>
<proteinExistence type="predicted"/>
<dbReference type="KEGG" id="pta:HPL003_04060"/>
<dbReference type="SUPFAM" id="SSF46600">
    <property type="entry name" value="C-terminal UvrC-binding domain of UvrB"/>
    <property type="match status" value="1"/>
</dbReference>
<dbReference type="GO" id="GO:0008270">
    <property type="term" value="F:zinc ion binding"/>
    <property type="evidence" value="ECO:0007669"/>
    <property type="project" value="TreeGrafter"/>
</dbReference>
<organism evidence="3 4">
    <name type="scientific">Paenibacillus terrae (strain HPL-003)</name>
    <dbReference type="NCBI Taxonomy" id="985665"/>
    <lineage>
        <taxon>Bacteria</taxon>
        <taxon>Bacillati</taxon>
        <taxon>Bacillota</taxon>
        <taxon>Bacilli</taxon>
        <taxon>Bacillales</taxon>
        <taxon>Paenibacillaceae</taxon>
        <taxon>Paenibacillus</taxon>
    </lineage>
</organism>
<reference evidence="4" key="1">
    <citation type="submission" date="2011-11" db="EMBL/GenBank/DDBJ databases">
        <title>Complete sequence of Paenibacillus terrae HPL-003.</title>
        <authorList>
            <person name="Shin S.H."/>
            <person name="Kim S."/>
            <person name="Kim J.Y."/>
        </authorList>
    </citation>
    <scope>NUCLEOTIDE SEQUENCE [LARGE SCALE GENOMIC DNA]</scope>
    <source>
        <strain evidence="4">HPL-003</strain>
    </source>
</reference>
<feature type="coiled-coil region" evidence="1">
    <location>
        <begin position="154"/>
        <end position="193"/>
    </location>
</feature>
<evidence type="ECO:0000313" key="4">
    <source>
        <dbReference type="Proteomes" id="UP000005876"/>
    </source>
</evidence>
<dbReference type="eggNOG" id="COG3880">
    <property type="taxonomic scope" value="Bacteria"/>
</dbReference>
<accession>G7VUH8</accession>
<dbReference type="InterPro" id="IPR025542">
    <property type="entry name" value="YacH"/>
</dbReference>
<gene>
    <name evidence="3" type="ordered locus">HPL003_04060</name>
</gene>
<reference evidence="3 4" key="3">
    <citation type="journal article" date="2012" name="J. Bacteriol.">
        <title>Genome Sequence of Paenibacillus terrae HPL-003, a Xylanase-Producing Bacterium Isolated from Soil Found in Forest Residue.</title>
        <authorList>
            <person name="Shin S.H."/>
            <person name="Kim S."/>
            <person name="Kim J.Y."/>
            <person name="Song H.Y."/>
            <person name="Cho S.J."/>
            <person name="Kim D.R."/>
            <person name="Lee K.I."/>
            <person name="Lim H.K."/>
            <person name="Park N.J."/>
            <person name="Hwang I.T."/>
            <person name="Yang K.S."/>
        </authorList>
    </citation>
    <scope>NUCLEOTIDE SEQUENCE [LARGE SCALE GENOMIC DNA]</scope>
    <source>
        <strain evidence="3 4">HPL-003</strain>
    </source>
</reference>
<evidence type="ECO:0000259" key="2">
    <source>
        <dbReference type="PROSITE" id="PS50151"/>
    </source>
</evidence>
<dbReference type="PANTHER" id="PTHR38430">
    <property type="entry name" value="PROTEIN-ARGININE KINASE ACTIVATOR PROTEIN"/>
    <property type="match status" value="1"/>
</dbReference>
<dbReference type="PIRSF" id="PIRSF015034">
    <property type="entry name" value="YacH"/>
    <property type="match status" value="1"/>
</dbReference>
<dbReference type="GO" id="GO:0046870">
    <property type="term" value="F:cadmium ion binding"/>
    <property type="evidence" value="ECO:0007669"/>
    <property type="project" value="TreeGrafter"/>
</dbReference>
<dbReference type="PROSITE" id="PS50151">
    <property type="entry name" value="UVR"/>
    <property type="match status" value="1"/>
</dbReference>
<dbReference type="InterPro" id="IPR001943">
    <property type="entry name" value="UVR_dom"/>
</dbReference>
<protein>
    <recommendedName>
        <fullName evidence="2">UVR domain-containing protein</fullName>
    </recommendedName>
</protein>
<feature type="domain" description="UVR" evidence="2">
    <location>
        <begin position="158"/>
        <end position="193"/>
    </location>
</feature>
<dbReference type="PANTHER" id="PTHR38430:SF1">
    <property type="entry name" value="PROTEIN-ARGININE KINASE ACTIVATOR PROTEIN"/>
    <property type="match status" value="1"/>
</dbReference>
<name>G7VUH8_PAETH</name>
<evidence type="ECO:0000256" key="1">
    <source>
        <dbReference type="SAM" id="Coils"/>
    </source>
</evidence>
<dbReference type="HOGENOM" id="CLU_102553_1_0_9"/>
<dbReference type="InterPro" id="IPR036876">
    <property type="entry name" value="UVR_dom_sf"/>
</dbReference>
<sequence length="197" mass="22086">MLLKINGLDVGICKNPDAEGGAFMLCQECNKRPATLHFTKIVNGEKTEFHICETCAKEKGEMIPGTPNGFSIHSLLSGMLDFESSTKSQSPGHSGPQNLQCKDCGMTYAQFSKLGRFGCPSCYQYFDSRLDPLFKRVHGSTSHVGKVPVRTGGRLKVKRQIDDLKKEMQQHIVQEEFESAAELRDQIRKLEKEMIEE</sequence>
<dbReference type="GO" id="GO:0005507">
    <property type="term" value="F:copper ion binding"/>
    <property type="evidence" value="ECO:0007669"/>
    <property type="project" value="TreeGrafter"/>
</dbReference>
<dbReference type="Gene3D" id="4.10.860.10">
    <property type="entry name" value="UVR domain"/>
    <property type="match status" value="1"/>
</dbReference>
<keyword evidence="1" id="KW-0175">Coiled coil</keyword>